<reference evidence="6" key="1">
    <citation type="submission" date="2020-10" db="EMBL/GenBank/DDBJ databases">
        <authorList>
            <person name="Gilroy R."/>
        </authorList>
    </citation>
    <scope>NUCLEOTIDE SEQUENCE</scope>
    <source>
        <strain evidence="6">B1-8020</strain>
    </source>
</reference>
<dbReference type="SUPFAM" id="SSF102705">
    <property type="entry name" value="NIF3 (NGG1p interacting factor 3)-like"/>
    <property type="match status" value="1"/>
</dbReference>
<feature type="binding site" evidence="5">
    <location>
        <position position="219"/>
    </location>
    <ligand>
        <name>a divalent metal cation</name>
        <dbReference type="ChEBI" id="CHEBI:60240"/>
        <label>1</label>
    </ligand>
</feature>
<feature type="binding site" evidence="5">
    <location>
        <position position="64"/>
    </location>
    <ligand>
        <name>a divalent metal cation</name>
        <dbReference type="ChEBI" id="CHEBI:60240"/>
        <label>2</label>
    </ligand>
</feature>
<dbReference type="NCBIfam" id="TIGR00486">
    <property type="entry name" value="YbgI_SA1388"/>
    <property type="match status" value="1"/>
</dbReference>
<proteinExistence type="inferred from homology"/>
<protein>
    <recommendedName>
        <fullName evidence="3">GTP cyclohydrolase 1 type 2 homolog</fullName>
    </recommendedName>
</protein>
<feature type="binding site" evidence="5">
    <location>
        <position position="223"/>
    </location>
    <ligand>
        <name>a divalent metal cation</name>
        <dbReference type="ChEBI" id="CHEBI:60240"/>
        <label>1</label>
    </ligand>
</feature>
<keyword evidence="4 5" id="KW-0479">Metal-binding</keyword>
<feature type="binding site" evidence="5">
    <location>
        <position position="65"/>
    </location>
    <ligand>
        <name>a divalent metal cation</name>
        <dbReference type="ChEBI" id="CHEBI:60240"/>
        <label>1</label>
    </ligand>
</feature>
<sequence length="256" mass="27050">MKLSEILDVLDGFAPLSIQEDWDNAGLLYGDPGMEVAGAVVGFDCTEELVMEAVSSGANLVITHHPLIFKGIKKLLPGDPVSRALVAAIKNDVAVFAAHTNADKVMAGVSGAMGRAIGLEDMVFLEGDGTCGLGVVGNLPAAMTVDSLVPVLKKAFGCKFLKCSEKLTSPVTRVALCGGSGSSLIGAAMSSGAQVYVTGDLSYHDFYTRDGFMVIDIGHYEGEEAITEILFSVIKKNFPNFAIRIAKTKHNPVYYL</sequence>
<dbReference type="AlphaFoldDB" id="A0A9D9IIW2"/>
<dbReference type="GO" id="GO:0046872">
    <property type="term" value="F:metal ion binding"/>
    <property type="evidence" value="ECO:0007669"/>
    <property type="project" value="UniProtKB-KW"/>
</dbReference>
<dbReference type="PANTHER" id="PTHR13799">
    <property type="entry name" value="NGG1 INTERACTING FACTOR 3"/>
    <property type="match status" value="1"/>
</dbReference>
<accession>A0A9D9IIW2</accession>
<dbReference type="InterPro" id="IPR002678">
    <property type="entry name" value="DUF34/NIF3"/>
</dbReference>
<dbReference type="FunFam" id="3.40.1390.30:FF:000001">
    <property type="entry name" value="GTP cyclohydrolase 1 type 2"/>
    <property type="match status" value="1"/>
</dbReference>
<comment type="similarity">
    <text evidence="1">Belongs to the GTP cyclohydrolase I type 2/NIF3 family.</text>
</comment>
<evidence type="ECO:0000256" key="4">
    <source>
        <dbReference type="ARBA" id="ARBA00022723"/>
    </source>
</evidence>
<reference evidence="6" key="2">
    <citation type="journal article" date="2021" name="PeerJ">
        <title>Extensive microbial diversity within the chicken gut microbiome revealed by metagenomics and culture.</title>
        <authorList>
            <person name="Gilroy R."/>
            <person name="Ravi A."/>
            <person name="Getino M."/>
            <person name="Pursley I."/>
            <person name="Horton D.L."/>
            <person name="Alikhan N.F."/>
            <person name="Baker D."/>
            <person name="Gharbi K."/>
            <person name="Hall N."/>
            <person name="Watson M."/>
            <person name="Adriaenssens E.M."/>
            <person name="Foster-Nyarko E."/>
            <person name="Jarju S."/>
            <person name="Secka A."/>
            <person name="Antonio M."/>
            <person name="Oren A."/>
            <person name="Chaudhuri R.R."/>
            <person name="La Ragione R."/>
            <person name="Hildebrand F."/>
            <person name="Pallen M.J."/>
        </authorList>
    </citation>
    <scope>NUCLEOTIDE SEQUENCE</scope>
    <source>
        <strain evidence="6">B1-8020</strain>
    </source>
</reference>
<organism evidence="6 7">
    <name type="scientific">Candidatus Merdivivens pullicola</name>
    <dbReference type="NCBI Taxonomy" id="2840872"/>
    <lineage>
        <taxon>Bacteria</taxon>
        <taxon>Pseudomonadati</taxon>
        <taxon>Bacteroidota</taxon>
        <taxon>Bacteroidia</taxon>
        <taxon>Bacteroidales</taxon>
        <taxon>Muribaculaceae</taxon>
        <taxon>Muribaculaceae incertae sedis</taxon>
        <taxon>Candidatus Merdivivens</taxon>
    </lineage>
</organism>
<dbReference type="Proteomes" id="UP000823604">
    <property type="component" value="Unassembled WGS sequence"/>
</dbReference>
<dbReference type="EMBL" id="JADIMA010000085">
    <property type="protein sequence ID" value="MBO8473624.1"/>
    <property type="molecule type" value="Genomic_DNA"/>
</dbReference>
<evidence type="ECO:0000256" key="3">
    <source>
        <dbReference type="ARBA" id="ARBA00022112"/>
    </source>
</evidence>
<dbReference type="Gene3D" id="3.40.1390.30">
    <property type="entry name" value="NIF3 (NGG1p interacting factor 3)-like"/>
    <property type="match status" value="2"/>
</dbReference>
<evidence type="ECO:0000256" key="1">
    <source>
        <dbReference type="ARBA" id="ARBA00006964"/>
    </source>
</evidence>
<comment type="caution">
    <text evidence="6">The sequence shown here is derived from an EMBL/GenBank/DDBJ whole genome shotgun (WGS) entry which is preliminary data.</text>
</comment>
<comment type="subunit">
    <text evidence="2">Homohexamer.</text>
</comment>
<evidence type="ECO:0000313" key="7">
    <source>
        <dbReference type="Proteomes" id="UP000823604"/>
    </source>
</evidence>
<evidence type="ECO:0000313" key="6">
    <source>
        <dbReference type="EMBL" id="MBO8473624.1"/>
    </source>
</evidence>
<name>A0A9D9IIW2_9BACT</name>
<feature type="binding site" evidence="5">
    <location>
        <position position="103"/>
    </location>
    <ligand>
        <name>a divalent metal cation</name>
        <dbReference type="ChEBI" id="CHEBI:60240"/>
        <label>1</label>
    </ligand>
</feature>
<evidence type="ECO:0000256" key="5">
    <source>
        <dbReference type="PIRSR" id="PIRSR602678-1"/>
    </source>
</evidence>
<evidence type="ECO:0000256" key="2">
    <source>
        <dbReference type="ARBA" id="ARBA00011643"/>
    </source>
</evidence>
<dbReference type="Pfam" id="PF01784">
    <property type="entry name" value="DUF34_NIF3"/>
    <property type="match status" value="1"/>
</dbReference>
<dbReference type="GO" id="GO:0005737">
    <property type="term" value="C:cytoplasm"/>
    <property type="evidence" value="ECO:0007669"/>
    <property type="project" value="TreeGrafter"/>
</dbReference>
<dbReference type="PANTHER" id="PTHR13799:SF14">
    <property type="entry name" value="GTP CYCLOHYDROLASE 1 TYPE 2 HOMOLOG"/>
    <property type="match status" value="1"/>
</dbReference>
<dbReference type="InterPro" id="IPR036069">
    <property type="entry name" value="DUF34/NIF3_sf"/>
</dbReference>
<gene>
    <name evidence="6" type="ORF">IAB81_08395</name>
</gene>